<evidence type="ECO:0000259" key="4">
    <source>
        <dbReference type="Pfam" id="PF04841"/>
    </source>
</evidence>
<dbReference type="GO" id="GO:0030897">
    <property type="term" value="C:HOPS complex"/>
    <property type="evidence" value="ECO:0007669"/>
    <property type="project" value="TreeGrafter"/>
</dbReference>
<protein>
    <recommendedName>
        <fullName evidence="2">Probable vacuolar protein sorting-associated protein 16 homolog</fullName>
    </recommendedName>
</protein>
<comment type="function">
    <text evidence="2">Essential for vacuolar protein sorting. Required for vacuole biogenesis, stability and to maintain vacuole morphology.</text>
</comment>
<dbReference type="Proteomes" id="UP000307169">
    <property type="component" value="Unassembled WGS sequence"/>
</dbReference>
<dbReference type="PANTHER" id="PTHR12811:SF0">
    <property type="entry name" value="VACUOLAR PROTEIN SORTING-ASSOCIATED PROTEIN 16 HOMOLOG"/>
    <property type="match status" value="1"/>
</dbReference>
<dbReference type="Pfam" id="PF04840">
    <property type="entry name" value="Vps16_C"/>
    <property type="match status" value="1"/>
</dbReference>
<comment type="caution">
    <text evidence="5">The sequence shown here is derived from an EMBL/GenBank/DDBJ whole genome shotgun (WGS) entry which is preliminary data.</text>
</comment>
<dbReference type="InterPro" id="IPR038132">
    <property type="entry name" value="Vps16_C_sf"/>
</dbReference>
<dbReference type="GO" id="GO:0006886">
    <property type="term" value="P:intracellular protein transport"/>
    <property type="evidence" value="ECO:0007669"/>
    <property type="project" value="InterPro"/>
</dbReference>
<dbReference type="GO" id="GO:0003779">
    <property type="term" value="F:actin binding"/>
    <property type="evidence" value="ECO:0007669"/>
    <property type="project" value="TreeGrafter"/>
</dbReference>
<dbReference type="Gene3D" id="1.10.150.780">
    <property type="entry name" value="Vps16, C-terminal region"/>
    <property type="match status" value="1"/>
</dbReference>
<accession>A0A4T0QUF2</accession>
<feature type="domain" description="Vps16 N-terminal" evidence="4">
    <location>
        <begin position="7"/>
        <end position="416"/>
    </location>
</feature>
<evidence type="ECO:0000256" key="2">
    <source>
        <dbReference type="PIRNR" id="PIRNR007949"/>
    </source>
</evidence>
<name>A0A4T0QUF2_9BASI</name>
<dbReference type="EMBL" id="SPRH01000009">
    <property type="protein sequence ID" value="TIC02917.1"/>
    <property type="molecule type" value="Genomic_DNA"/>
</dbReference>
<dbReference type="GO" id="GO:0005768">
    <property type="term" value="C:endosome"/>
    <property type="evidence" value="ECO:0007669"/>
    <property type="project" value="TreeGrafter"/>
</dbReference>
<dbReference type="InterPro" id="IPR006926">
    <property type="entry name" value="Vps16_N"/>
</dbReference>
<dbReference type="AlphaFoldDB" id="A0A4T0QUF2"/>
<proteinExistence type="inferred from homology"/>
<evidence type="ECO:0000259" key="3">
    <source>
        <dbReference type="Pfam" id="PF04840"/>
    </source>
</evidence>
<dbReference type="GO" id="GO:0016197">
    <property type="term" value="P:endosomal transport"/>
    <property type="evidence" value="ECO:0007669"/>
    <property type="project" value="TreeGrafter"/>
</dbReference>
<dbReference type="InterPro" id="IPR006925">
    <property type="entry name" value="Vps16_C"/>
</dbReference>
<feature type="domain" description="Vps16 C-terminal" evidence="3">
    <location>
        <begin position="514"/>
        <end position="773"/>
    </location>
</feature>
<keyword evidence="2" id="KW-0653">Protein transport</keyword>
<evidence type="ECO:0000313" key="6">
    <source>
        <dbReference type="Proteomes" id="UP000307169"/>
    </source>
</evidence>
<organism evidence="5 6">
    <name type="scientific">Wallemia mellicola</name>
    <dbReference type="NCBI Taxonomy" id="1708541"/>
    <lineage>
        <taxon>Eukaryota</taxon>
        <taxon>Fungi</taxon>
        <taxon>Dikarya</taxon>
        <taxon>Basidiomycota</taxon>
        <taxon>Wallemiomycotina</taxon>
        <taxon>Wallemiomycetes</taxon>
        <taxon>Wallemiales</taxon>
        <taxon>Wallemiaceae</taxon>
        <taxon>Wallemia</taxon>
    </lineage>
</organism>
<evidence type="ECO:0000256" key="1">
    <source>
        <dbReference type="ARBA" id="ARBA00009250"/>
    </source>
</evidence>
<dbReference type="Pfam" id="PF04841">
    <property type="entry name" value="Vps16_N"/>
    <property type="match status" value="1"/>
</dbReference>
<dbReference type="GO" id="GO:0042144">
    <property type="term" value="P:vacuole fusion, non-autophagic"/>
    <property type="evidence" value="ECO:0007669"/>
    <property type="project" value="TreeGrafter"/>
</dbReference>
<reference evidence="5 6" key="1">
    <citation type="submission" date="2019-03" db="EMBL/GenBank/DDBJ databases">
        <title>Sequencing 25 genomes of Wallemia mellicola.</title>
        <authorList>
            <person name="Gostincar C."/>
        </authorList>
    </citation>
    <scope>NUCLEOTIDE SEQUENCE [LARGE SCALE GENOMIC DNA]</scope>
    <source>
        <strain evidence="5 6">EXF-1262</strain>
    </source>
</reference>
<dbReference type="PANTHER" id="PTHR12811">
    <property type="entry name" value="VACUOLAR PROTEIN SORTING VPS16"/>
    <property type="match status" value="1"/>
</dbReference>
<dbReference type="PIRSF" id="PIRSF007949">
    <property type="entry name" value="VPS16"/>
    <property type="match status" value="1"/>
</dbReference>
<sequence length="779" mass="87271">MPLEDPQEWENIGNVYYALTTLYKYHWNISSFEPYEIVTSGYSSTMAIYRNYSKLVPTTITNLPENTSNQPFIHIYSADGLHLSTISCTSPPIAVGFSSADELIVVLDDCQYKIYNYSGKIPTASTHRIAINSTGIADARITDDTIVVLTNEMEFYEMTLTSRPTKLSTMEIRDIPSDWTVIPSKYSQTSLTTVIAATEGDIQLSDSLSCMTHPFGTPHAQIKLSPNAKFIALLTPTLQLSIMTSDMARLLTTFDLSTIDSYTPDDIDWCGSNAVAVVYNEPSPHIWLIGPGGEHVLFPYHNATSIKAYSTPSSMLAITPEALDVIQKVPECVQDVLGATSSSPGRMLLSAFEELERGSSKSDDIIRDIGHDLLEAVDRVIGAAVELYTPEIQRRLLKAAQFGWQYLSNYNSDEFIKVASTLRVLNAYRDVGIPLSKAQFDKLEHVALIQLLLPRRKWAMAINISKHLQTPSDVVLVHWANAKIYASDHTIPDEELSVSIAERIASVTNTFVGWSDIAKVAYEVGRVSLATKMLDREPRASEVVPQLKRMKEDRLALLKAIQSSDPDLVIDVLLHLRSRLTLGDFFRVLEDGGSVYQLAKSLLVVYAKDKDRDMLRNFYFQDDRRVESAKLDLSEAEQLSGDAKVSKVKSAMKFFSEDKNCAFESKACDEYQKLLTITNGATSVNDAIRELLNKDDIKGAEKLKTDFKVSDKRWWYLRLHHLIEKSDYDGLEELASSKKSPIGYEPFVKALKKAGNKKLAGEYIKKCEPKRREELLKGL</sequence>
<comment type="similarity">
    <text evidence="1 2">Belongs to the VPS16 family.</text>
</comment>
<dbReference type="InterPro" id="IPR016534">
    <property type="entry name" value="VPS16"/>
</dbReference>
<gene>
    <name evidence="5" type="ORF">E3Q17_01174</name>
</gene>
<keyword evidence="2" id="KW-0813">Transport</keyword>
<evidence type="ECO:0000313" key="5">
    <source>
        <dbReference type="EMBL" id="TIC02917.1"/>
    </source>
</evidence>